<accession>A0A223KXP4</accession>
<evidence type="ECO:0000256" key="1">
    <source>
        <dbReference type="ARBA" id="ARBA00023125"/>
    </source>
</evidence>
<keyword evidence="5" id="KW-1185">Reference proteome</keyword>
<proteinExistence type="predicted"/>
<feature type="transmembrane region" description="Helical" evidence="2">
    <location>
        <begin position="191"/>
        <end position="211"/>
    </location>
</feature>
<evidence type="ECO:0000259" key="3">
    <source>
        <dbReference type="PROSITE" id="PS50943"/>
    </source>
</evidence>
<dbReference type="AlphaFoldDB" id="A0A223KXP4"/>
<feature type="transmembrane region" description="Helical" evidence="2">
    <location>
        <begin position="112"/>
        <end position="129"/>
    </location>
</feature>
<gene>
    <name evidence="4" type="ORF">BC6307_05720</name>
</gene>
<evidence type="ECO:0000313" key="4">
    <source>
        <dbReference type="EMBL" id="AST94231.1"/>
    </source>
</evidence>
<dbReference type="Pfam" id="PF01381">
    <property type="entry name" value="HTH_3"/>
    <property type="match status" value="1"/>
</dbReference>
<dbReference type="InterPro" id="IPR001387">
    <property type="entry name" value="Cro/C1-type_HTH"/>
</dbReference>
<organism evidence="4 5">
    <name type="scientific">Sutcliffiella cohnii</name>
    <dbReference type="NCBI Taxonomy" id="33932"/>
    <lineage>
        <taxon>Bacteria</taxon>
        <taxon>Bacillati</taxon>
        <taxon>Bacillota</taxon>
        <taxon>Bacilli</taxon>
        <taxon>Bacillales</taxon>
        <taxon>Bacillaceae</taxon>
        <taxon>Sutcliffiella</taxon>
    </lineage>
</organism>
<dbReference type="KEGG" id="bcoh:BC6307_05720"/>
<dbReference type="Proteomes" id="UP000215224">
    <property type="component" value="Chromosome"/>
</dbReference>
<sequence length="279" mass="31846">MFSYNLVKIKEGVKNMSFGEKLLALRKENGLSQEALAEKLNTSRQAISKWENGQGYPETEKIIMISTIFEVSTDFLLKDNVSENDHSNDGYYVSKEKVEGYLDYYTKVGKSLSLGFSLLILSVIPYLVFKDKPEIYVIPIILLATLGLVTIVSVIVKANTDYEKLDKKMLLLDSTTLQNLMERYENVKRKNGAFVIGLGVALLIISFLGFLLERQDIALGVLVPYYPLFVAFIAIGVFILVRKITIISAYSIFVKNKEHMERLEAQSNKKWRKKLNEWF</sequence>
<keyword evidence="1" id="KW-0238">DNA-binding</keyword>
<dbReference type="STRING" id="1314751.GCA_001591425_03368"/>
<dbReference type="InterPro" id="IPR010982">
    <property type="entry name" value="Lambda_DNA-bd_dom_sf"/>
</dbReference>
<feature type="transmembrane region" description="Helical" evidence="2">
    <location>
        <begin position="135"/>
        <end position="156"/>
    </location>
</feature>
<dbReference type="PANTHER" id="PTHR46558">
    <property type="entry name" value="TRACRIPTIONAL REGULATORY PROTEIN-RELATED-RELATED"/>
    <property type="match status" value="1"/>
</dbReference>
<dbReference type="SMART" id="SM00530">
    <property type="entry name" value="HTH_XRE"/>
    <property type="match status" value="1"/>
</dbReference>
<dbReference type="SUPFAM" id="SSF47413">
    <property type="entry name" value="lambda repressor-like DNA-binding domains"/>
    <property type="match status" value="1"/>
</dbReference>
<evidence type="ECO:0000256" key="2">
    <source>
        <dbReference type="SAM" id="Phobius"/>
    </source>
</evidence>
<dbReference type="CDD" id="cd00093">
    <property type="entry name" value="HTH_XRE"/>
    <property type="match status" value="1"/>
</dbReference>
<dbReference type="GO" id="GO:0003677">
    <property type="term" value="F:DNA binding"/>
    <property type="evidence" value="ECO:0007669"/>
    <property type="project" value="UniProtKB-KW"/>
</dbReference>
<dbReference type="PROSITE" id="PS50943">
    <property type="entry name" value="HTH_CROC1"/>
    <property type="match status" value="1"/>
</dbReference>
<dbReference type="EMBL" id="CP018866">
    <property type="protein sequence ID" value="AST94231.1"/>
    <property type="molecule type" value="Genomic_DNA"/>
</dbReference>
<reference evidence="4 5" key="1">
    <citation type="submission" date="2016-12" db="EMBL/GenBank/DDBJ databases">
        <title>The whole genome sequencing and assembly of Bacillus cohnii DSM 6307T strain.</title>
        <authorList>
            <person name="Lee Y.-J."/>
            <person name="Yi H."/>
            <person name="Bahn Y.-S."/>
            <person name="Kim J.F."/>
            <person name="Lee D.-W."/>
        </authorList>
    </citation>
    <scope>NUCLEOTIDE SEQUENCE [LARGE SCALE GENOMIC DNA]</scope>
    <source>
        <strain evidence="4 5">DSM 6307</strain>
    </source>
</reference>
<dbReference type="Gene3D" id="1.10.260.40">
    <property type="entry name" value="lambda repressor-like DNA-binding domains"/>
    <property type="match status" value="1"/>
</dbReference>
<evidence type="ECO:0000313" key="5">
    <source>
        <dbReference type="Proteomes" id="UP000215224"/>
    </source>
</evidence>
<keyword evidence="2" id="KW-0472">Membrane</keyword>
<dbReference type="PANTHER" id="PTHR46558:SF13">
    <property type="entry name" value="HTH-TYPE TRANSCRIPTIONAL REGULATOR IMMR"/>
    <property type="match status" value="1"/>
</dbReference>
<name>A0A223KXP4_9BACI</name>
<protein>
    <submittedName>
        <fullName evidence="4">Transcriptional regulator</fullName>
    </submittedName>
</protein>
<keyword evidence="2" id="KW-0812">Transmembrane</keyword>
<keyword evidence="2" id="KW-1133">Transmembrane helix</keyword>
<feature type="domain" description="HTH cro/C1-type" evidence="3">
    <location>
        <begin position="22"/>
        <end position="76"/>
    </location>
</feature>
<feature type="transmembrane region" description="Helical" evidence="2">
    <location>
        <begin position="217"/>
        <end position="241"/>
    </location>
</feature>